<accession>A0A3B1BY49</accession>
<organism evidence="2">
    <name type="scientific">hydrothermal vent metagenome</name>
    <dbReference type="NCBI Taxonomy" id="652676"/>
    <lineage>
        <taxon>unclassified sequences</taxon>
        <taxon>metagenomes</taxon>
        <taxon>ecological metagenomes</taxon>
    </lineage>
</organism>
<feature type="domain" description="DUF6883" evidence="1">
    <location>
        <begin position="32"/>
        <end position="139"/>
    </location>
</feature>
<dbReference type="Pfam" id="PF21814">
    <property type="entry name" value="DUF6883"/>
    <property type="match status" value="1"/>
</dbReference>
<evidence type="ECO:0000259" key="1">
    <source>
        <dbReference type="Pfam" id="PF21814"/>
    </source>
</evidence>
<evidence type="ECO:0000313" key="2">
    <source>
        <dbReference type="EMBL" id="VAX09557.1"/>
    </source>
</evidence>
<name>A0A3B1BY49_9ZZZZ</name>
<gene>
    <name evidence="2" type="ORF">MNBD_GAMMA26-345</name>
</gene>
<dbReference type="InterPro" id="IPR049250">
    <property type="entry name" value="DUF6883"/>
</dbReference>
<reference evidence="2" key="1">
    <citation type="submission" date="2018-06" db="EMBL/GenBank/DDBJ databases">
        <authorList>
            <person name="Zhirakovskaya E."/>
        </authorList>
    </citation>
    <scope>NUCLEOTIDE SEQUENCE</scope>
</reference>
<proteinExistence type="predicted"/>
<sequence length="142" mass="16391">MRVGWGWWYLNLAAISVVDVKCKEMAHEFRMKLPHAEKALIPSAKIRDYLLSFSHPVGRFKAAFFQSLGYSASDWNLLSEDLRSFLQKQVHRTEKSEYGCKYEINGPLTGPFNKTAYIVTVWIILDGEERPRFVTAYPGDEI</sequence>
<dbReference type="EMBL" id="UOFX01000053">
    <property type="protein sequence ID" value="VAX09557.1"/>
    <property type="molecule type" value="Genomic_DNA"/>
</dbReference>
<dbReference type="AlphaFoldDB" id="A0A3B1BY49"/>
<protein>
    <recommendedName>
        <fullName evidence="1">DUF6883 domain-containing protein</fullName>
    </recommendedName>
</protein>